<proteinExistence type="predicted"/>
<dbReference type="Gene3D" id="2.40.50.140">
    <property type="entry name" value="Nucleic acid-binding proteins"/>
    <property type="match status" value="1"/>
</dbReference>
<keyword evidence="2" id="KW-1185">Reference proteome</keyword>
<dbReference type="Proteomes" id="UP000054359">
    <property type="component" value="Unassembled WGS sequence"/>
</dbReference>
<dbReference type="OMA" id="NPKLDIH"/>
<dbReference type="AlphaFoldDB" id="A0A087T1L6"/>
<evidence type="ECO:0000313" key="1">
    <source>
        <dbReference type="EMBL" id="KFM59005.1"/>
    </source>
</evidence>
<dbReference type="InterPro" id="IPR012340">
    <property type="entry name" value="NA-bd_OB-fold"/>
</dbReference>
<organism evidence="1 2">
    <name type="scientific">Stegodyphus mimosarum</name>
    <name type="common">African social velvet spider</name>
    <dbReference type="NCBI Taxonomy" id="407821"/>
    <lineage>
        <taxon>Eukaryota</taxon>
        <taxon>Metazoa</taxon>
        <taxon>Ecdysozoa</taxon>
        <taxon>Arthropoda</taxon>
        <taxon>Chelicerata</taxon>
        <taxon>Arachnida</taxon>
        <taxon>Araneae</taxon>
        <taxon>Araneomorphae</taxon>
        <taxon>Entelegynae</taxon>
        <taxon>Eresoidea</taxon>
        <taxon>Eresidae</taxon>
        <taxon>Stegodyphus</taxon>
    </lineage>
</organism>
<dbReference type="OrthoDB" id="77828at2759"/>
<evidence type="ECO:0000313" key="2">
    <source>
        <dbReference type="Proteomes" id="UP000054359"/>
    </source>
</evidence>
<accession>A0A087T1L6</accession>
<dbReference type="EMBL" id="KK112983">
    <property type="protein sequence ID" value="KFM59005.1"/>
    <property type="molecule type" value="Genomic_DNA"/>
</dbReference>
<dbReference type="SUPFAM" id="SSF50249">
    <property type="entry name" value="Nucleic acid-binding proteins"/>
    <property type="match status" value="1"/>
</dbReference>
<name>A0A087T1L6_STEMI</name>
<gene>
    <name evidence="1" type="ORF">X975_23599</name>
</gene>
<sequence>MPKNLNFPCSPYRKLFIRDVLERASYEKPTISEARCIVRAHVMGLITSMKRYQQRTVFYVDDGTGQLECVLWHNGPAIFPKMSDLKKGFDIFIAAGTLCDEIGPLISLLKKVELNEMDPEKRYKPGSMIEILGIVRMFRGRLLLNIRHHRILFFLN</sequence>
<evidence type="ECO:0008006" key="3">
    <source>
        <dbReference type="Google" id="ProtNLM"/>
    </source>
</evidence>
<feature type="non-terminal residue" evidence="1">
    <location>
        <position position="156"/>
    </location>
</feature>
<reference evidence="1 2" key="1">
    <citation type="submission" date="2013-11" db="EMBL/GenBank/DDBJ databases">
        <title>Genome sequencing of Stegodyphus mimosarum.</title>
        <authorList>
            <person name="Bechsgaard J."/>
        </authorList>
    </citation>
    <scope>NUCLEOTIDE SEQUENCE [LARGE SCALE GENOMIC DNA]</scope>
</reference>
<protein>
    <recommendedName>
        <fullName evidence="3">OB domain-containing protein</fullName>
    </recommendedName>
</protein>